<dbReference type="OrthoDB" id="1600564at2759"/>
<dbReference type="InterPro" id="IPR001087">
    <property type="entry name" value="GDSL"/>
</dbReference>
<proteinExistence type="predicted"/>
<dbReference type="HOGENOM" id="CLU_053747_0_0_1"/>
<dbReference type="Gene3D" id="3.40.50.1110">
    <property type="entry name" value="SGNH hydrolase"/>
    <property type="match status" value="1"/>
</dbReference>
<gene>
    <name evidence="1" type="ORF">M404DRAFT_1003002</name>
</gene>
<sequence length="327" mass="36347">MIVPVTLLYPALTFYGVQSTLFEAFRHILRPRFYPGTNDTSVHLAVHPRCGSLTGNFSDVNAGLDMRRYKTIVSFGDSYTDGGRRDGGPLVPPVVIPPDPFAGGRSTNGKVWVEHLAEEAGATLLDYAWSSAVTNITLWPDNPFPRDFIMQTTIFLNQSHHLDPETTLYTVFFGINDWEDSFVDGNHLPQAAEDLLGQIALLSEPPTNARDFLITDVYGRGIHNTWGESWVQSVFDGLVKLHTQSFPRVNVAFANFATIWDGVLGSNPGYKAFGYVSTDACNPGSTTAASCPDPDHYFYWFYGHPSRVTHKIMADYVNEVLDLCRVL</sequence>
<dbReference type="SUPFAM" id="SSF52266">
    <property type="entry name" value="SGNH hydrolase"/>
    <property type="match status" value="1"/>
</dbReference>
<dbReference type="Proteomes" id="UP000054217">
    <property type="component" value="Unassembled WGS sequence"/>
</dbReference>
<name>A0A0C3P2S9_PISTI</name>
<reference evidence="2" key="2">
    <citation type="submission" date="2015-01" db="EMBL/GenBank/DDBJ databases">
        <title>Evolutionary Origins and Diversification of the Mycorrhizal Mutualists.</title>
        <authorList>
            <consortium name="DOE Joint Genome Institute"/>
            <consortium name="Mycorrhizal Genomics Consortium"/>
            <person name="Kohler A."/>
            <person name="Kuo A."/>
            <person name="Nagy L.G."/>
            <person name="Floudas D."/>
            <person name="Copeland A."/>
            <person name="Barry K.W."/>
            <person name="Cichocki N."/>
            <person name="Veneault-Fourrey C."/>
            <person name="LaButti K."/>
            <person name="Lindquist E.A."/>
            <person name="Lipzen A."/>
            <person name="Lundell T."/>
            <person name="Morin E."/>
            <person name="Murat C."/>
            <person name="Riley R."/>
            <person name="Ohm R."/>
            <person name="Sun H."/>
            <person name="Tunlid A."/>
            <person name="Henrissat B."/>
            <person name="Grigoriev I.V."/>
            <person name="Hibbett D.S."/>
            <person name="Martin F."/>
        </authorList>
    </citation>
    <scope>NUCLEOTIDE SEQUENCE [LARGE SCALE GENOMIC DNA]</scope>
    <source>
        <strain evidence="2">Marx 270</strain>
    </source>
</reference>
<accession>A0A0C3P2S9</accession>
<protein>
    <submittedName>
        <fullName evidence="1">Carbohydrate esterase family 16 protein</fullName>
    </submittedName>
</protein>
<reference evidence="1 2" key="1">
    <citation type="submission" date="2014-04" db="EMBL/GenBank/DDBJ databases">
        <authorList>
            <consortium name="DOE Joint Genome Institute"/>
            <person name="Kuo A."/>
            <person name="Kohler A."/>
            <person name="Costa M.D."/>
            <person name="Nagy L.G."/>
            <person name="Floudas D."/>
            <person name="Copeland A."/>
            <person name="Barry K.W."/>
            <person name="Cichocki N."/>
            <person name="Veneault-Fourrey C."/>
            <person name="LaButti K."/>
            <person name="Lindquist E.A."/>
            <person name="Lipzen A."/>
            <person name="Lundell T."/>
            <person name="Morin E."/>
            <person name="Murat C."/>
            <person name="Sun H."/>
            <person name="Tunlid A."/>
            <person name="Henrissat B."/>
            <person name="Grigoriev I.V."/>
            <person name="Hibbett D.S."/>
            <person name="Martin F."/>
            <person name="Nordberg H.P."/>
            <person name="Cantor M.N."/>
            <person name="Hua S.X."/>
        </authorList>
    </citation>
    <scope>NUCLEOTIDE SEQUENCE [LARGE SCALE GENOMIC DNA]</scope>
    <source>
        <strain evidence="1 2">Marx 270</strain>
    </source>
</reference>
<evidence type="ECO:0000313" key="1">
    <source>
        <dbReference type="EMBL" id="KIO01604.1"/>
    </source>
</evidence>
<dbReference type="Pfam" id="PF00657">
    <property type="entry name" value="Lipase_GDSL"/>
    <property type="match status" value="1"/>
</dbReference>
<evidence type="ECO:0000313" key="2">
    <source>
        <dbReference type="Proteomes" id="UP000054217"/>
    </source>
</evidence>
<organism evidence="1 2">
    <name type="scientific">Pisolithus tinctorius Marx 270</name>
    <dbReference type="NCBI Taxonomy" id="870435"/>
    <lineage>
        <taxon>Eukaryota</taxon>
        <taxon>Fungi</taxon>
        <taxon>Dikarya</taxon>
        <taxon>Basidiomycota</taxon>
        <taxon>Agaricomycotina</taxon>
        <taxon>Agaricomycetes</taxon>
        <taxon>Agaricomycetidae</taxon>
        <taxon>Boletales</taxon>
        <taxon>Sclerodermatineae</taxon>
        <taxon>Pisolithaceae</taxon>
        <taxon>Pisolithus</taxon>
    </lineage>
</organism>
<dbReference type="GO" id="GO:0016788">
    <property type="term" value="F:hydrolase activity, acting on ester bonds"/>
    <property type="evidence" value="ECO:0007669"/>
    <property type="project" value="InterPro"/>
</dbReference>
<dbReference type="InParanoid" id="A0A0C3P2S9"/>
<dbReference type="EMBL" id="KN831987">
    <property type="protein sequence ID" value="KIO01604.1"/>
    <property type="molecule type" value="Genomic_DNA"/>
</dbReference>
<dbReference type="AlphaFoldDB" id="A0A0C3P2S9"/>
<keyword evidence="2" id="KW-1185">Reference proteome</keyword>
<dbReference type="InterPro" id="IPR036514">
    <property type="entry name" value="SGNH_hydro_sf"/>
</dbReference>